<dbReference type="Pfam" id="PF02882">
    <property type="entry name" value="THF_DHG_CYH_C"/>
    <property type="match status" value="1"/>
</dbReference>
<evidence type="ECO:0000256" key="2">
    <source>
        <dbReference type="ARBA" id="ARBA00022605"/>
    </source>
</evidence>
<dbReference type="InterPro" id="IPR046346">
    <property type="entry name" value="Aminoacid_DH-like_N_sf"/>
</dbReference>
<keyword evidence="8" id="KW-1185">Reference proteome</keyword>
<evidence type="ECO:0000313" key="8">
    <source>
        <dbReference type="Proteomes" id="UP000609849"/>
    </source>
</evidence>
<dbReference type="SUPFAM" id="SSF53223">
    <property type="entry name" value="Aminoacid dehydrogenase-like, N-terminal domain"/>
    <property type="match status" value="1"/>
</dbReference>
<gene>
    <name evidence="7" type="ORF">H8923_11380</name>
</gene>
<dbReference type="PRINTS" id="PR00085">
    <property type="entry name" value="THFDHDRGNASE"/>
</dbReference>
<keyword evidence="1" id="KW-0554">One-carbon metabolism</keyword>
<evidence type="ECO:0000256" key="3">
    <source>
        <dbReference type="ARBA" id="ARBA00022755"/>
    </source>
</evidence>
<evidence type="ECO:0000259" key="5">
    <source>
        <dbReference type="Pfam" id="PF00763"/>
    </source>
</evidence>
<keyword evidence="3" id="KW-0658">Purine biosynthesis</keyword>
<dbReference type="InterPro" id="IPR020631">
    <property type="entry name" value="THF_DH/CycHdrlase_NAD-bd_dom"/>
</dbReference>
<dbReference type="Pfam" id="PF00763">
    <property type="entry name" value="THF_DHG_CYH"/>
    <property type="match status" value="1"/>
</dbReference>
<evidence type="ECO:0000256" key="4">
    <source>
        <dbReference type="ARBA" id="ARBA00023167"/>
    </source>
</evidence>
<proteinExistence type="predicted"/>
<dbReference type="InterPro" id="IPR020630">
    <property type="entry name" value="THF_DH/CycHdrlase_cat_dom"/>
</dbReference>
<sequence length="286" mass="31749">MTKIVDAIEMCENKIHKFKEETKTIEARINRKPEFIIINASDDEGNARYIKGKITEGEKAGLNVNAIKLEADCTNNDVEEIINRCNEEKIPVILQLPTYKHLDTEYLMKLIDYTVDADGFAKEWIGEINLGNDKLLAPATPKGVISLLEYNNIEIEGKIALVIGKSNHVGKPLCSMLMNRGATLINANSKTKNLSELVKMADIVISCVGRQNLVDAKDIKDGATVIGVGFTYVGRKQILDFDVDEIVNLGKASVVSNRINCTGKATINSLIENVIELYKMNFEIMD</sequence>
<protein>
    <submittedName>
        <fullName evidence="7">Bifunctional 5,10-methylenetetrahydrofolate dehydrogenase/5,10-methenyltetrahydrofolate cyclohydrolase</fullName>
    </submittedName>
</protein>
<keyword evidence="2" id="KW-0028">Amino-acid biosynthesis</keyword>
<dbReference type="PANTHER" id="PTHR48099">
    <property type="entry name" value="C-1-TETRAHYDROFOLATE SYNTHASE, CYTOPLASMIC-RELATED"/>
    <property type="match status" value="1"/>
</dbReference>
<dbReference type="Gene3D" id="3.40.50.720">
    <property type="entry name" value="NAD(P)-binding Rossmann-like Domain"/>
    <property type="match status" value="1"/>
</dbReference>
<evidence type="ECO:0000313" key="7">
    <source>
        <dbReference type="EMBL" id="MBC5997368.1"/>
    </source>
</evidence>
<reference evidence="7 8" key="1">
    <citation type="submission" date="2020-08" db="EMBL/GenBank/DDBJ databases">
        <authorList>
            <person name="Liu C."/>
            <person name="Sun Q."/>
        </authorList>
    </citation>
    <scope>NUCLEOTIDE SEQUENCE [LARGE SCALE GENOMIC DNA]</scope>
    <source>
        <strain evidence="7 8">NSJ-18</strain>
    </source>
</reference>
<feature type="domain" description="Tetrahydrofolate dehydrogenase/cyclohydrolase catalytic" evidence="5">
    <location>
        <begin position="16"/>
        <end position="118"/>
    </location>
</feature>
<organism evidence="7 8">
    <name type="scientific">Romboutsia faecis</name>
    <dbReference type="NCBI Taxonomy" id="2764597"/>
    <lineage>
        <taxon>Bacteria</taxon>
        <taxon>Bacillati</taxon>
        <taxon>Bacillota</taxon>
        <taxon>Clostridia</taxon>
        <taxon>Peptostreptococcales</taxon>
        <taxon>Peptostreptococcaceae</taxon>
        <taxon>Romboutsia</taxon>
    </lineage>
</organism>
<feature type="domain" description="Tetrahydrofolate dehydrogenase/cyclohydrolase NAD(P)-binding" evidence="6">
    <location>
        <begin position="138"/>
        <end position="280"/>
    </location>
</feature>
<dbReference type="Gene3D" id="3.40.50.10860">
    <property type="entry name" value="Leucine Dehydrogenase, chain A, domain 1"/>
    <property type="match status" value="1"/>
</dbReference>
<dbReference type="SUPFAM" id="SSF51735">
    <property type="entry name" value="NAD(P)-binding Rossmann-fold domains"/>
    <property type="match status" value="1"/>
</dbReference>
<dbReference type="RefSeq" id="WP_153925105.1">
    <property type="nucleotide sequence ID" value="NZ_JACRWE010000004.1"/>
</dbReference>
<evidence type="ECO:0000256" key="1">
    <source>
        <dbReference type="ARBA" id="ARBA00022563"/>
    </source>
</evidence>
<dbReference type="InterPro" id="IPR000672">
    <property type="entry name" value="THF_DH/CycHdrlase"/>
</dbReference>
<keyword evidence="4" id="KW-0486">Methionine biosynthesis</keyword>
<dbReference type="PANTHER" id="PTHR48099:SF3">
    <property type="entry name" value="METHYLENETETRAHYDROFOLATE DEHYDROGENASE [NAD(+)]"/>
    <property type="match status" value="1"/>
</dbReference>
<accession>A0ABR7JR31</accession>
<dbReference type="Proteomes" id="UP000609849">
    <property type="component" value="Unassembled WGS sequence"/>
</dbReference>
<dbReference type="EMBL" id="JACRWE010000004">
    <property type="protein sequence ID" value="MBC5997368.1"/>
    <property type="molecule type" value="Genomic_DNA"/>
</dbReference>
<comment type="caution">
    <text evidence="7">The sequence shown here is derived from an EMBL/GenBank/DDBJ whole genome shotgun (WGS) entry which is preliminary data.</text>
</comment>
<name>A0ABR7JR31_9FIRM</name>
<dbReference type="InterPro" id="IPR036291">
    <property type="entry name" value="NAD(P)-bd_dom_sf"/>
</dbReference>
<evidence type="ECO:0000259" key="6">
    <source>
        <dbReference type="Pfam" id="PF02882"/>
    </source>
</evidence>